<keyword evidence="1" id="KW-1133">Transmembrane helix</keyword>
<dbReference type="RefSeq" id="WP_407030424.1">
    <property type="nucleotide sequence ID" value="NZ_JAQGEF010000004.1"/>
</dbReference>
<protein>
    <submittedName>
        <fullName evidence="2">Uncharacterized protein</fullName>
    </submittedName>
</protein>
<organism evidence="2 3">
    <name type="scientific">Polluticaenibacter yanchengensis</name>
    <dbReference type="NCBI Taxonomy" id="3014562"/>
    <lineage>
        <taxon>Bacteria</taxon>
        <taxon>Pseudomonadati</taxon>
        <taxon>Bacteroidota</taxon>
        <taxon>Chitinophagia</taxon>
        <taxon>Chitinophagales</taxon>
        <taxon>Chitinophagaceae</taxon>
        <taxon>Polluticaenibacter</taxon>
    </lineage>
</organism>
<dbReference type="EMBL" id="JAQGEF010000004">
    <property type="protein sequence ID" value="MDA3614097.1"/>
    <property type="molecule type" value="Genomic_DNA"/>
</dbReference>
<accession>A0ABT4UID0</accession>
<sequence length="96" mass="10896">MNKKPPSLIFCILMDLAGYLTFAVPGIGEFGDIFWAPVSAIIFYKTFGGTKGFFGSIFNFIEEALPFTDFVPSFSLMWLWMYKSENSIESRAINKQ</sequence>
<dbReference type="Proteomes" id="UP001210231">
    <property type="component" value="Unassembled WGS sequence"/>
</dbReference>
<evidence type="ECO:0000313" key="3">
    <source>
        <dbReference type="Proteomes" id="UP001210231"/>
    </source>
</evidence>
<keyword evidence="1" id="KW-0812">Transmembrane</keyword>
<keyword evidence="1" id="KW-0472">Membrane</keyword>
<comment type="caution">
    <text evidence="2">The sequence shown here is derived from an EMBL/GenBank/DDBJ whole genome shotgun (WGS) entry which is preliminary data.</text>
</comment>
<gene>
    <name evidence="2" type="ORF">O3P16_04715</name>
</gene>
<name>A0ABT4UID0_9BACT</name>
<feature type="transmembrane region" description="Helical" evidence="1">
    <location>
        <begin position="7"/>
        <end position="27"/>
    </location>
</feature>
<reference evidence="2 3" key="1">
    <citation type="submission" date="2022-12" db="EMBL/GenBank/DDBJ databases">
        <title>Chitinophagaceae gen. sp. nov., a new member of the family Chitinophagaceae, isolated from soil in a chemical factory.</title>
        <authorList>
            <person name="Ke Z."/>
        </authorList>
    </citation>
    <scope>NUCLEOTIDE SEQUENCE [LARGE SCALE GENOMIC DNA]</scope>
    <source>
        <strain evidence="2 3">LY-5</strain>
    </source>
</reference>
<keyword evidence="3" id="KW-1185">Reference proteome</keyword>
<proteinExistence type="predicted"/>
<evidence type="ECO:0000256" key="1">
    <source>
        <dbReference type="SAM" id="Phobius"/>
    </source>
</evidence>
<evidence type="ECO:0000313" key="2">
    <source>
        <dbReference type="EMBL" id="MDA3614097.1"/>
    </source>
</evidence>